<dbReference type="Proteomes" id="UP001153404">
    <property type="component" value="Unassembled WGS sequence"/>
</dbReference>
<gene>
    <name evidence="3" type="ORF">OMP40_00975</name>
</gene>
<comment type="caution">
    <text evidence="3">The sequence shown here is derived from an EMBL/GenBank/DDBJ whole genome shotgun (WGS) entry which is preliminary data.</text>
</comment>
<name>A0A9X4KNY0_9BACL</name>
<dbReference type="InterPro" id="IPR006059">
    <property type="entry name" value="SBP"/>
</dbReference>
<dbReference type="PANTHER" id="PTHR43649">
    <property type="entry name" value="ARABINOSE-BINDING PROTEIN-RELATED"/>
    <property type="match status" value="1"/>
</dbReference>
<accession>A0A9X4KNY0</accession>
<keyword evidence="4" id="KW-1185">Reference proteome</keyword>
<evidence type="ECO:0000256" key="2">
    <source>
        <dbReference type="SAM" id="SignalP"/>
    </source>
</evidence>
<sequence>MKKALSLVLLTGLAGGLLSGCGNSGSDSSPQASGSPTSAPSQASETASSAPAKKNITLSYLASQDWIKDAEMKLAEKFEEQTGIHIDYQIVPSDQYSNVLKAKLASGEAPDIFGGQSGKFDLGPLYDVENNAVDLSGEEWVQREDPLFVEQTSWKSKVYALTIWDPSASWIMVYNKPLFAKLGLSEPKSYEEFLKACEAIKASGVTPIYEPVSDGWHHVLWFPEIGVRYEQLDAGLADKLIANQEKFENAAVLEQSLSQFSELVQKGYFGEYAFSNTYADTEKNMADGKYAMTLYNIGLPAQIEKAVPGSKASDYGFFPIPLMDNQSLNVNPAAPSKFISSSSKHIEEAKQYFSFLTEPDNLQYLLDNEPKFTTLNFKDVKAKFNDEQRAFFDAYGQTSGTVYQTAINYVNPQWMDIGKDMAAMMNKQMTPKDILKNIDKRRDQQAKTAGDSNWK</sequence>
<proteinExistence type="predicted"/>
<dbReference type="Gene3D" id="3.40.190.10">
    <property type="entry name" value="Periplasmic binding protein-like II"/>
    <property type="match status" value="2"/>
</dbReference>
<dbReference type="AlphaFoldDB" id="A0A9X4KNY0"/>
<dbReference type="RefSeq" id="WP_277528422.1">
    <property type="nucleotide sequence ID" value="NZ_JAPDIA010000001.1"/>
</dbReference>
<dbReference type="SUPFAM" id="SSF53850">
    <property type="entry name" value="Periplasmic binding protein-like II"/>
    <property type="match status" value="1"/>
</dbReference>
<feature type="compositionally biased region" description="Low complexity" evidence="1">
    <location>
        <begin position="24"/>
        <end position="44"/>
    </location>
</feature>
<feature type="signal peptide" evidence="2">
    <location>
        <begin position="1"/>
        <end position="19"/>
    </location>
</feature>
<dbReference type="InterPro" id="IPR050490">
    <property type="entry name" value="Bact_solute-bd_prot1"/>
</dbReference>
<dbReference type="EMBL" id="JAPDIA010000001">
    <property type="protein sequence ID" value="MDG0808140.1"/>
    <property type="molecule type" value="Genomic_DNA"/>
</dbReference>
<keyword evidence="2" id="KW-0732">Signal</keyword>
<feature type="chain" id="PRO_5040880319" evidence="2">
    <location>
        <begin position="20"/>
        <end position="455"/>
    </location>
</feature>
<evidence type="ECO:0000256" key="1">
    <source>
        <dbReference type="SAM" id="MobiDB-lite"/>
    </source>
</evidence>
<dbReference type="Pfam" id="PF01547">
    <property type="entry name" value="SBP_bac_1"/>
    <property type="match status" value="1"/>
</dbReference>
<evidence type="ECO:0000313" key="4">
    <source>
        <dbReference type="Proteomes" id="UP001153404"/>
    </source>
</evidence>
<feature type="region of interest" description="Disordered" evidence="1">
    <location>
        <begin position="22"/>
        <end position="50"/>
    </location>
</feature>
<organism evidence="3 4">
    <name type="scientific">Cohnella rhizosphaerae</name>
    <dbReference type="NCBI Taxonomy" id="1457232"/>
    <lineage>
        <taxon>Bacteria</taxon>
        <taxon>Bacillati</taxon>
        <taxon>Bacillota</taxon>
        <taxon>Bacilli</taxon>
        <taxon>Bacillales</taxon>
        <taxon>Paenibacillaceae</taxon>
        <taxon>Cohnella</taxon>
    </lineage>
</organism>
<dbReference type="PROSITE" id="PS51257">
    <property type="entry name" value="PROKAR_LIPOPROTEIN"/>
    <property type="match status" value="1"/>
</dbReference>
<reference evidence="3" key="1">
    <citation type="submission" date="2022-10" db="EMBL/GenBank/DDBJ databases">
        <title>Comparative genomic analysis of Cohnella hashimotonis sp. nov., isolated from the International Space Station.</title>
        <authorList>
            <person name="Simpson A."/>
            <person name="Venkateswaran K."/>
        </authorList>
    </citation>
    <scope>NUCLEOTIDE SEQUENCE</scope>
    <source>
        <strain evidence="3">DSM 28161</strain>
    </source>
</reference>
<protein>
    <submittedName>
        <fullName evidence="3">Extracellular solute-binding protein</fullName>
    </submittedName>
</protein>
<evidence type="ECO:0000313" key="3">
    <source>
        <dbReference type="EMBL" id="MDG0808140.1"/>
    </source>
</evidence>